<feature type="region of interest" description="Disordered" evidence="1">
    <location>
        <begin position="1"/>
        <end position="22"/>
    </location>
</feature>
<evidence type="ECO:0000313" key="3">
    <source>
        <dbReference type="Proteomes" id="UP000015354"/>
    </source>
</evidence>
<dbReference type="Gene3D" id="2.40.370.10">
    <property type="entry name" value="AttH-like domain"/>
    <property type="match status" value="2"/>
</dbReference>
<protein>
    <recommendedName>
        <fullName evidence="4">AttH domain-containing protein</fullName>
    </recommendedName>
</protein>
<dbReference type="EMBL" id="ATMH01006611">
    <property type="protein sequence ID" value="EPY25632.1"/>
    <property type="molecule type" value="Genomic_DNA"/>
</dbReference>
<accession>S9U4F4</accession>
<dbReference type="Proteomes" id="UP000015354">
    <property type="component" value="Unassembled WGS sequence"/>
</dbReference>
<organism evidence="2 3">
    <name type="scientific">Strigomonas culicis</name>
    <dbReference type="NCBI Taxonomy" id="28005"/>
    <lineage>
        <taxon>Eukaryota</taxon>
        <taxon>Discoba</taxon>
        <taxon>Euglenozoa</taxon>
        <taxon>Kinetoplastea</taxon>
        <taxon>Metakinetoplastina</taxon>
        <taxon>Trypanosomatida</taxon>
        <taxon>Trypanosomatidae</taxon>
        <taxon>Strigomonadinae</taxon>
        <taxon>Strigomonas</taxon>
    </lineage>
</organism>
<gene>
    <name evidence="2" type="ORF">STCU_06611</name>
</gene>
<evidence type="ECO:0000256" key="1">
    <source>
        <dbReference type="SAM" id="MobiDB-lite"/>
    </source>
</evidence>
<name>S9U4F4_9TRYP</name>
<feature type="compositionally biased region" description="Basic and acidic residues" evidence="1">
    <location>
        <begin position="9"/>
        <end position="22"/>
    </location>
</feature>
<proteinExistence type="predicted"/>
<comment type="caution">
    <text evidence="2">The sequence shown here is derived from an EMBL/GenBank/DDBJ whole genome shotgun (WGS) entry which is preliminary data.</text>
</comment>
<keyword evidence="3" id="KW-1185">Reference proteome</keyword>
<dbReference type="OrthoDB" id="278120at2759"/>
<dbReference type="AlphaFoldDB" id="S9U4F4"/>
<sequence>MNYLDTNEPSEKRNKLEDLSNEERQLRDRLHKVWPTAIMAGEHDEHIGAEKLAALLKQEDLPHNCGTEVWSVNARLGKDRRYGLIASFKIQAIVSDTNPPSTSEDLLYASFLNWVIIDHKEKAYYRFSKMDKRTPVLVSHLIAKRQLRGETHMMQAVVEQLTQESPILPDRFMEHLAVIRLNELNINMDGCTLEQLPTTDENRHKFPKYKLHLEGVSFENGEDNLSKEVRATVDLIIQPRMNPVLDGKHGVVTSGRWEDEKFVYLTPHMVVREGSLRVTRASDDLELARDLNIKAGAAWMEHHFGGVVPRTPEEAAFIHALRKKRQHEKIDTEELLDRCMIRLFNEQQDCICVTHVMDTPTGATTSVHSVVQCGKSTEGYMYDGVKDNVVFKVVPMCQYRSCESGILFTTEWTVQTPTHDGNTVHLQLTASFRQQEFITIMAMPSFWEGTVDVRGTVTKSDGTTEEVFGDGYVASWGRGKQIEVEEEQKLFHDVTIAPMERPEIANAGDWKAIAEGPAIPAVVVMKNIFKMHKQLLTMEQEVVLTALLGAYGYIYHHPHNAEAVAKALEWCYEKWTMFYGVVSIDVQTLTLRSYMLCELGRVMQQRCSAMARKAVALDVAVPRLISQQGKQGAAKAMDMMVRHLTRQDVLRTPAKSLDLSQLDAHLSGVWATDPDRTVGSLNEVLREQNVGVLWRHLMSKQTPVYTIEVKEQERVVKITSETLLDRLESEYRVDGTEWTWTCRSRGPMRSRACILQGGAELYVESLVGIGVERIWWHTASRGKVLVEYRSYYRYTTTDTPVASCTTYFNLKEK</sequence>
<evidence type="ECO:0000313" key="2">
    <source>
        <dbReference type="EMBL" id="EPY25632.1"/>
    </source>
</evidence>
<dbReference type="InterPro" id="IPR023374">
    <property type="entry name" value="AttH-like_dom_sf"/>
</dbReference>
<reference evidence="2 3" key="1">
    <citation type="journal article" date="2013" name="PLoS ONE">
        <title>Predicting the Proteins of Angomonas deanei, Strigomonas culicis and Their Respective Endosymbionts Reveals New Aspects of the Trypanosomatidae Family.</title>
        <authorList>
            <person name="Motta M.C."/>
            <person name="Martins A.C."/>
            <person name="de Souza S.S."/>
            <person name="Catta-Preta C.M."/>
            <person name="Silva R."/>
            <person name="Klein C.C."/>
            <person name="de Almeida L.G."/>
            <person name="de Lima Cunha O."/>
            <person name="Ciapina L.P."/>
            <person name="Brocchi M."/>
            <person name="Colabardini A.C."/>
            <person name="de Araujo Lima B."/>
            <person name="Machado C.R."/>
            <person name="de Almeida Soares C.M."/>
            <person name="Probst C.M."/>
            <person name="de Menezes C.B."/>
            <person name="Thompson C.E."/>
            <person name="Bartholomeu D.C."/>
            <person name="Gradia D.F."/>
            <person name="Pavoni D.P."/>
            <person name="Grisard E.C."/>
            <person name="Fantinatti-Garboggini F."/>
            <person name="Marchini F.K."/>
            <person name="Rodrigues-Luiz G.F."/>
            <person name="Wagner G."/>
            <person name="Goldman G.H."/>
            <person name="Fietto J.L."/>
            <person name="Elias M.C."/>
            <person name="Goldman M.H."/>
            <person name="Sagot M.F."/>
            <person name="Pereira M."/>
            <person name="Stoco P.H."/>
            <person name="de Mendonca-Neto R.P."/>
            <person name="Teixeira S.M."/>
            <person name="Maciel T.E."/>
            <person name="de Oliveira Mendes T.A."/>
            <person name="Urmenyi T.P."/>
            <person name="de Souza W."/>
            <person name="Schenkman S."/>
            <person name="de Vasconcelos A.T."/>
        </authorList>
    </citation>
    <scope>NUCLEOTIDE SEQUENCE [LARGE SCALE GENOMIC DNA]</scope>
</reference>
<evidence type="ECO:0008006" key="4">
    <source>
        <dbReference type="Google" id="ProtNLM"/>
    </source>
</evidence>